<dbReference type="SUPFAM" id="SSF53474">
    <property type="entry name" value="alpha/beta-Hydrolases"/>
    <property type="match status" value="1"/>
</dbReference>
<keyword evidence="2" id="KW-0378">Hydrolase</keyword>
<keyword evidence="3" id="KW-1185">Reference proteome</keyword>
<gene>
    <name evidence="2" type="ORF">FSB64_31115</name>
</gene>
<dbReference type="InterPro" id="IPR005152">
    <property type="entry name" value="Lipase_secreted"/>
</dbReference>
<evidence type="ECO:0000256" key="1">
    <source>
        <dbReference type="SAM" id="MobiDB-lite"/>
    </source>
</evidence>
<dbReference type="InterPro" id="IPR029058">
    <property type="entry name" value="AB_hydrolase_fold"/>
</dbReference>
<comment type="caution">
    <text evidence="2">The sequence shown here is derived from an EMBL/GenBank/DDBJ whole genome shotgun (WGS) entry which is preliminary data.</text>
</comment>
<dbReference type="EMBL" id="VOMC01000042">
    <property type="protein sequence ID" value="NVI08128.1"/>
    <property type="molecule type" value="Genomic_DNA"/>
</dbReference>
<dbReference type="PANTHER" id="PTHR34853">
    <property type="match status" value="1"/>
</dbReference>
<dbReference type="Gene3D" id="3.40.50.1820">
    <property type="entry name" value="alpha/beta hydrolase"/>
    <property type="match status" value="2"/>
</dbReference>
<dbReference type="Pfam" id="PF03583">
    <property type="entry name" value="LIP"/>
    <property type="match status" value="1"/>
</dbReference>
<accession>A0ABX2NVR8</accession>
<evidence type="ECO:0000313" key="2">
    <source>
        <dbReference type="EMBL" id="NVI08128.1"/>
    </source>
</evidence>
<dbReference type="PANTHER" id="PTHR34853:SF1">
    <property type="entry name" value="LIPASE 5"/>
    <property type="match status" value="1"/>
</dbReference>
<feature type="region of interest" description="Disordered" evidence="1">
    <location>
        <begin position="23"/>
        <end position="42"/>
    </location>
</feature>
<proteinExistence type="predicted"/>
<name>A0ABX2NVR8_9BURK</name>
<sequence>MRLYTSVCSAISSASSTAMPRYRTSAREKMNRRKWREKSRQSIPTTNGMLASKCHAYAQAMIALTATAGISAWSNEAPAQEPPTWGASLFAASLQAGRAVDAGRALPLTPFYKAPTPAPHAKSGTLVRAEPATDFILPPGVTATRILYHTQAADGSDTLASGVVLAPYGQPPKGGWPLLAWSHGTSGVGMRCAPSLMRSLFYDWEGLYEYVALGYAVVATDYAGLGTPGRHAYLDLLSNGTDVINSVPAAHAAVPGLGKRWLVVGHSQGGLSSLGVAELEARIKDPDFLGTVALAGASDIQDAIDSVLKVRLPVLNGLVAFWIYGVKTVYPEFQPRDVLTDKALSIYEASVEDGCSAASGAFATLPTDEMLSPGWRENKYIKQFIVRNRPGANPTYGPLLLVGGGDDVLFTEAAGRKIEERICANGGQVQRKVYPGLGHDAVVYGSLKYQLEWIAGRFSGKSASNTCYLKSQN</sequence>
<dbReference type="Proteomes" id="UP000821598">
    <property type="component" value="Unassembled WGS sequence"/>
</dbReference>
<reference evidence="2 3" key="1">
    <citation type="submission" date="2019-08" db="EMBL/GenBank/DDBJ databases">
        <title>Paraburkholderia simonii sp. nov. and P. youngii sp. nov. Brazilian and Mexican Mimosa-associated rhizobia.</title>
        <authorList>
            <person name="Mavima L."/>
            <person name="Beukes C.W."/>
            <person name="Palmer M."/>
            <person name="De Meyer S.E."/>
            <person name="James E.K."/>
            <person name="Maluk M."/>
            <person name="Avontuur J.R."/>
            <person name="Chan W.Y."/>
            <person name="Venter S.N."/>
            <person name="Steenkamp E.T."/>
        </authorList>
    </citation>
    <scope>NUCLEOTIDE SEQUENCE [LARGE SCALE GENOMIC DNA]</scope>
    <source>
        <strain evidence="2 3">JPY454</strain>
    </source>
</reference>
<protein>
    <submittedName>
        <fullName evidence="2">Alpha/beta fold hydrolase</fullName>
    </submittedName>
</protein>
<dbReference type="GO" id="GO:0016787">
    <property type="term" value="F:hydrolase activity"/>
    <property type="evidence" value="ECO:0007669"/>
    <property type="project" value="UniProtKB-KW"/>
</dbReference>
<organism evidence="2 3">
    <name type="scientific">Paraburkholderia youngii</name>
    <dbReference type="NCBI Taxonomy" id="2782701"/>
    <lineage>
        <taxon>Bacteria</taxon>
        <taxon>Pseudomonadati</taxon>
        <taxon>Pseudomonadota</taxon>
        <taxon>Betaproteobacteria</taxon>
        <taxon>Burkholderiales</taxon>
        <taxon>Burkholderiaceae</taxon>
        <taxon>Paraburkholderia</taxon>
    </lineage>
</organism>
<evidence type="ECO:0000313" key="3">
    <source>
        <dbReference type="Proteomes" id="UP000821598"/>
    </source>
</evidence>